<dbReference type="Pfam" id="PF12804">
    <property type="entry name" value="NTP_transf_3"/>
    <property type="match status" value="1"/>
</dbReference>
<protein>
    <submittedName>
        <fullName evidence="3">Molybdenum cofactor cytidylyltransferase</fullName>
    </submittedName>
</protein>
<dbReference type="PANTHER" id="PTHR43777">
    <property type="entry name" value="MOLYBDENUM COFACTOR CYTIDYLYLTRANSFERASE"/>
    <property type="match status" value="1"/>
</dbReference>
<dbReference type="Gene3D" id="3.90.550.10">
    <property type="entry name" value="Spore Coat Polysaccharide Biosynthesis Protein SpsA, Chain A"/>
    <property type="match status" value="1"/>
</dbReference>
<gene>
    <name evidence="3" type="ORF">DFQ50_101214</name>
</gene>
<keyword evidence="3" id="KW-0548">Nucleotidyltransferase</keyword>
<keyword evidence="1" id="KW-0460">Magnesium</keyword>
<keyword evidence="4" id="KW-1185">Reference proteome</keyword>
<accession>A0ABX9G448</accession>
<dbReference type="EMBL" id="QNRL01000001">
    <property type="protein sequence ID" value="RBP14743.1"/>
    <property type="molecule type" value="Genomic_DNA"/>
</dbReference>
<evidence type="ECO:0000256" key="1">
    <source>
        <dbReference type="ARBA" id="ARBA00022842"/>
    </source>
</evidence>
<sequence length="199" mass="21693">MTMYGPVVIILAAGKSERFYASGAEHHKLDAELCGRRVLDRTLESVQQSALPWYLVQPEAAASGMGDSIRRGVLATRQAQGWLILPADLPLIETKTLIQIAKALRDDAVIVPRYRMKNGHPVAFGKHYLPHLTALSGETGGRGVVKQAQQSGRVVNIDVDDIGIVLDIDTLADLQTATDECLRREGRKDRDAVIKADGT</sequence>
<comment type="caution">
    <text evidence="3">The sequence shown here is derived from an EMBL/GenBank/DDBJ whole genome shotgun (WGS) entry which is preliminary data.</text>
</comment>
<feature type="domain" description="MobA-like NTP transferase" evidence="2">
    <location>
        <begin position="8"/>
        <end position="148"/>
    </location>
</feature>
<dbReference type="PANTHER" id="PTHR43777:SF1">
    <property type="entry name" value="MOLYBDENUM COFACTOR CYTIDYLYLTRANSFERASE"/>
    <property type="match status" value="1"/>
</dbReference>
<dbReference type="GO" id="GO:0016779">
    <property type="term" value="F:nucleotidyltransferase activity"/>
    <property type="evidence" value="ECO:0007669"/>
    <property type="project" value="UniProtKB-KW"/>
</dbReference>
<evidence type="ECO:0000313" key="4">
    <source>
        <dbReference type="Proteomes" id="UP000253201"/>
    </source>
</evidence>
<dbReference type="InterPro" id="IPR029044">
    <property type="entry name" value="Nucleotide-diphossugar_trans"/>
</dbReference>
<keyword evidence="3" id="KW-0808">Transferase</keyword>
<proteinExistence type="predicted"/>
<organism evidence="3 4">
    <name type="scientific">Pseudocitrobacter faecalis</name>
    <dbReference type="NCBI Taxonomy" id="1398493"/>
    <lineage>
        <taxon>Bacteria</taxon>
        <taxon>Pseudomonadati</taxon>
        <taxon>Pseudomonadota</taxon>
        <taxon>Gammaproteobacteria</taxon>
        <taxon>Enterobacterales</taxon>
        <taxon>Enterobacteriaceae</taxon>
        <taxon>Pseudocitrobacter</taxon>
    </lineage>
</organism>
<dbReference type="InterPro" id="IPR025877">
    <property type="entry name" value="MobA-like_NTP_Trfase"/>
</dbReference>
<dbReference type="RefSeq" id="WP_375875329.1">
    <property type="nucleotide sequence ID" value="NZ_CBDDNA010000004.1"/>
</dbReference>
<reference evidence="3 4" key="1">
    <citation type="submission" date="2018-06" db="EMBL/GenBank/DDBJ databases">
        <title>Genomic Encyclopedia of Type Strains, Phase IV (KMG-IV): sequencing the most valuable type-strain genomes for metagenomic binning, comparative biology and taxonomic classification.</title>
        <authorList>
            <person name="Goeker M."/>
        </authorList>
    </citation>
    <scope>NUCLEOTIDE SEQUENCE [LARGE SCALE GENOMIC DNA]</scope>
    <source>
        <strain evidence="3 4">DSM 27453</strain>
    </source>
</reference>
<dbReference type="Proteomes" id="UP000253201">
    <property type="component" value="Unassembled WGS sequence"/>
</dbReference>
<evidence type="ECO:0000259" key="2">
    <source>
        <dbReference type="Pfam" id="PF12804"/>
    </source>
</evidence>
<evidence type="ECO:0000313" key="3">
    <source>
        <dbReference type="EMBL" id="RBP14743.1"/>
    </source>
</evidence>
<name>A0ABX9G448_9ENTR</name>
<dbReference type="CDD" id="cd04182">
    <property type="entry name" value="GT_2_like_f"/>
    <property type="match status" value="1"/>
</dbReference>
<dbReference type="SUPFAM" id="SSF53448">
    <property type="entry name" value="Nucleotide-diphospho-sugar transferases"/>
    <property type="match status" value="1"/>
</dbReference>